<dbReference type="AlphaFoldDB" id="A0A1I3A3R2"/>
<evidence type="ECO:0000256" key="1">
    <source>
        <dbReference type="SAM" id="Phobius"/>
    </source>
</evidence>
<accession>A0A1I3A3R2</accession>
<dbReference type="STRING" id="504797.SAMN05421678_11819"/>
<keyword evidence="1" id="KW-1133">Transmembrane helix</keyword>
<feature type="transmembrane region" description="Helical" evidence="1">
    <location>
        <begin position="21"/>
        <end position="42"/>
    </location>
</feature>
<organism evidence="2 3">
    <name type="scientific">Actinopolymorpha cephalotaxi</name>
    <dbReference type="NCBI Taxonomy" id="504797"/>
    <lineage>
        <taxon>Bacteria</taxon>
        <taxon>Bacillati</taxon>
        <taxon>Actinomycetota</taxon>
        <taxon>Actinomycetes</taxon>
        <taxon>Propionibacteriales</taxon>
        <taxon>Actinopolymorphaceae</taxon>
        <taxon>Actinopolymorpha</taxon>
    </lineage>
</organism>
<proteinExistence type="predicted"/>
<reference evidence="2 3" key="1">
    <citation type="submission" date="2016-10" db="EMBL/GenBank/DDBJ databases">
        <authorList>
            <person name="de Groot N.N."/>
        </authorList>
    </citation>
    <scope>NUCLEOTIDE SEQUENCE [LARGE SCALE GENOMIC DNA]</scope>
    <source>
        <strain evidence="2 3">CPCC 202808</strain>
    </source>
</reference>
<dbReference type="EMBL" id="FOOI01000018">
    <property type="protein sequence ID" value="SFH44516.1"/>
    <property type="molecule type" value="Genomic_DNA"/>
</dbReference>
<evidence type="ECO:0000313" key="3">
    <source>
        <dbReference type="Proteomes" id="UP000199052"/>
    </source>
</evidence>
<gene>
    <name evidence="2" type="ORF">SAMN05421678_11819</name>
</gene>
<evidence type="ECO:0000313" key="2">
    <source>
        <dbReference type="EMBL" id="SFH44516.1"/>
    </source>
</evidence>
<dbReference type="Proteomes" id="UP000199052">
    <property type="component" value="Unassembled WGS sequence"/>
</dbReference>
<keyword evidence="1" id="KW-0812">Transmembrane</keyword>
<name>A0A1I3A3R2_9ACTN</name>
<sequence length="184" mass="18996">MSRRRAASGGGRGGLRSVEGFAGWVFADLLLVLVLVGLGSAIPHEPPKPKPVAKITKTVHKKPPMIVGMATKPAAVSIGFDAGALVTPGAAGKAEGRRVCSTIRQRSKALTGKKAALVLIFGGAPKPGLGQQVASAIGKQLHCANADIFAPKTPFRAFWDGGLDYGQARLEVFVFNTKQSASAG</sequence>
<keyword evidence="1" id="KW-0472">Membrane</keyword>
<protein>
    <submittedName>
        <fullName evidence="2">Uncharacterized protein</fullName>
    </submittedName>
</protein>